<evidence type="ECO:0000256" key="11">
    <source>
        <dbReference type="ARBA" id="ARBA00023136"/>
    </source>
</evidence>
<dbReference type="GO" id="GO:0006696">
    <property type="term" value="P:ergosterol biosynthetic process"/>
    <property type="evidence" value="ECO:0007669"/>
    <property type="project" value="UniProtKB-ARBA"/>
</dbReference>
<dbReference type="PROSITE" id="PS01018">
    <property type="entry name" value="STEROL_REDUCT_2"/>
    <property type="match status" value="1"/>
</dbReference>
<gene>
    <name evidence="17" type="ORF">OGAPHI_003126</name>
</gene>
<evidence type="ECO:0000256" key="16">
    <source>
        <dbReference type="RuleBase" id="RU369120"/>
    </source>
</evidence>
<organism evidence="17 18">
    <name type="scientific">Ogataea philodendri</name>
    <dbReference type="NCBI Taxonomy" id="1378263"/>
    <lineage>
        <taxon>Eukaryota</taxon>
        <taxon>Fungi</taxon>
        <taxon>Dikarya</taxon>
        <taxon>Ascomycota</taxon>
        <taxon>Saccharomycotina</taxon>
        <taxon>Pichiomycetes</taxon>
        <taxon>Pichiales</taxon>
        <taxon>Pichiaceae</taxon>
        <taxon>Ogataea</taxon>
    </lineage>
</organism>
<evidence type="ECO:0000256" key="13">
    <source>
        <dbReference type="ARBA" id="ARBA00023221"/>
    </source>
</evidence>
<feature type="transmembrane region" description="Helical" evidence="16">
    <location>
        <begin position="138"/>
        <end position="158"/>
    </location>
</feature>
<proteinExistence type="inferred from homology"/>
<feature type="transmembrane region" description="Helical" evidence="16">
    <location>
        <begin position="230"/>
        <end position="252"/>
    </location>
</feature>
<keyword evidence="3 16" id="KW-0444">Lipid biosynthesis</keyword>
<dbReference type="GeneID" id="70235093"/>
<dbReference type="Gene3D" id="1.20.120.1630">
    <property type="match status" value="1"/>
</dbReference>
<evidence type="ECO:0000256" key="3">
    <source>
        <dbReference type="ARBA" id="ARBA00022516"/>
    </source>
</evidence>
<dbReference type="EMBL" id="JAEUBE010000183">
    <property type="protein sequence ID" value="KAH3667477.1"/>
    <property type="molecule type" value="Genomic_DNA"/>
</dbReference>
<dbReference type="InterPro" id="IPR018083">
    <property type="entry name" value="Sterol_reductase_CS"/>
</dbReference>
<feature type="transmembrane region" description="Helical" evidence="16">
    <location>
        <begin position="368"/>
        <end position="397"/>
    </location>
</feature>
<dbReference type="OrthoDB" id="10262235at2759"/>
<dbReference type="GO" id="GO:0050613">
    <property type="term" value="F:Delta14-sterol reductase activity"/>
    <property type="evidence" value="ECO:0007669"/>
    <property type="project" value="UniProtKB-EC"/>
</dbReference>
<evidence type="ECO:0000256" key="14">
    <source>
        <dbReference type="ARBA" id="ARBA00052254"/>
    </source>
</evidence>
<feature type="transmembrane region" description="Helical" evidence="16">
    <location>
        <begin position="272"/>
        <end position="290"/>
    </location>
</feature>
<evidence type="ECO:0000256" key="10">
    <source>
        <dbReference type="ARBA" id="ARBA00023098"/>
    </source>
</evidence>
<dbReference type="InterPro" id="IPR001171">
    <property type="entry name" value="ERG24_DHCR-like"/>
</dbReference>
<protein>
    <recommendedName>
        <fullName evidence="16">Delta(14)-sterol reductase</fullName>
    </recommendedName>
    <alternativeName>
        <fullName evidence="16">C-14 sterol reductase</fullName>
    </alternativeName>
    <alternativeName>
        <fullName evidence="16">Sterol C14-reductase</fullName>
    </alternativeName>
</protein>
<keyword evidence="12 16" id="KW-1207">Sterol metabolism</keyword>
<evidence type="ECO:0000313" key="17">
    <source>
        <dbReference type="EMBL" id="KAH3667477.1"/>
    </source>
</evidence>
<keyword evidence="13 16" id="KW-0753">Steroid metabolism</keyword>
<evidence type="ECO:0000256" key="9">
    <source>
        <dbReference type="ARBA" id="ARBA00023011"/>
    </source>
</evidence>
<dbReference type="PANTHER" id="PTHR21257">
    <property type="entry name" value="DELTA(14)-STEROL REDUCTASE"/>
    <property type="match status" value="1"/>
</dbReference>
<keyword evidence="9 16" id="KW-0756">Sterol biosynthesis</keyword>
<dbReference type="AlphaFoldDB" id="A0A9P8P8Y2"/>
<name>A0A9P8P8Y2_9ASCO</name>
<evidence type="ECO:0000256" key="6">
    <source>
        <dbReference type="ARBA" id="ARBA00022955"/>
    </source>
</evidence>
<comment type="caution">
    <text evidence="17">The sequence shown here is derived from an EMBL/GenBank/DDBJ whole genome shotgun (WGS) entry which is preliminary data.</text>
</comment>
<comment type="subcellular location">
    <subcellularLocation>
        <location evidence="1">Membrane</location>
        <topology evidence="1">Multi-pass membrane protein</topology>
    </subcellularLocation>
</comment>
<reference evidence="17" key="2">
    <citation type="submission" date="2021-01" db="EMBL/GenBank/DDBJ databases">
        <authorList>
            <person name="Schikora-Tamarit M.A."/>
        </authorList>
    </citation>
    <scope>NUCLEOTIDE SEQUENCE</scope>
    <source>
        <strain evidence="17">CBS6075</strain>
    </source>
</reference>
<keyword evidence="5" id="KW-0521">NADP</keyword>
<keyword evidence="10 16" id="KW-0443">Lipid metabolism</keyword>
<evidence type="ECO:0000256" key="12">
    <source>
        <dbReference type="ARBA" id="ARBA00023166"/>
    </source>
</evidence>
<evidence type="ECO:0000313" key="18">
    <source>
        <dbReference type="Proteomes" id="UP000769157"/>
    </source>
</evidence>
<comment type="catalytic activity">
    <reaction evidence="14">
        <text>4,4-dimethyl-5alpha-cholesta-8,24-dien-3beta-ol + NADP(+) = 4,4-dimethyl-5alpha-cholesta-8,14,24-trien-3beta-ol + NADPH + H(+)</text>
        <dbReference type="Rhea" id="RHEA:18561"/>
        <dbReference type="ChEBI" id="CHEBI:15378"/>
        <dbReference type="ChEBI" id="CHEBI:17813"/>
        <dbReference type="ChEBI" id="CHEBI:18364"/>
        <dbReference type="ChEBI" id="CHEBI:57783"/>
        <dbReference type="ChEBI" id="CHEBI:58349"/>
        <dbReference type="EC" id="1.3.1.70"/>
    </reaction>
    <physiologicalReaction direction="right-to-left" evidence="14">
        <dbReference type="Rhea" id="RHEA:18563"/>
    </physiologicalReaction>
</comment>
<dbReference type="FunFam" id="1.20.120.1630:FF:000009">
    <property type="entry name" value="C-14 sterol reductase"/>
    <property type="match status" value="1"/>
</dbReference>
<dbReference type="GO" id="GO:0005789">
    <property type="term" value="C:endoplasmic reticulum membrane"/>
    <property type="evidence" value="ECO:0007669"/>
    <property type="project" value="TreeGrafter"/>
</dbReference>
<keyword evidence="6 16" id="KW-0752">Steroid biosynthesis</keyword>
<feature type="transmembrane region" description="Helical" evidence="16">
    <location>
        <begin position="302"/>
        <end position="321"/>
    </location>
</feature>
<evidence type="ECO:0000256" key="1">
    <source>
        <dbReference type="ARBA" id="ARBA00004141"/>
    </source>
</evidence>
<comment type="similarity">
    <text evidence="2 16">Belongs to the ERG4/ERG24 family.</text>
</comment>
<keyword evidence="4 16" id="KW-0812">Transmembrane</keyword>
<keyword evidence="11 16" id="KW-0472">Membrane</keyword>
<reference evidence="17" key="1">
    <citation type="journal article" date="2021" name="Open Biol.">
        <title>Shared evolutionary footprints suggest mitochondrial oxidative damage underlies multiple complex I losses in fungi.</title>
        <authorList>
            <person name="Schikora-Tamarit M.A."/>
            <person name="Marcet-Houben M."/>
            <person name="Nosek J."/>
            <person name="Gabaldon T."/>
        </authorList>
    </citation>
    <scope>NUCLEOTIDE SEQUENCE</scope>
    <source>
        <strain evidence="17">CBS6075</strain>
    </source>
</reference>
<keyword evidence="8 16" id="KW-0560">Oxidoreductase</keyword>
<dbReference type="Proteomes" id="UP000769157">
    <property type="component" value="Unassembled WGS sequence"/>
</dbReference>
<evidence type="ECO:0000256" key="8">
    <source>
        <dbReference type="ARBA" id="ARBA00023002"/>
    </source>
</evidence>
<accession>A0A9P8P8Y2</accession>
<comment type="caution">
    <text evidence="16">Lacks conserved residue(s) required for the propagation of feature annotation.</text>
</comment>
<feature type="transmembrane region" description="Helical" evidence="16">
    <location>
        <begin position="67"/>
        <end position="87"/>
    </location>
</feature>
<sequence length="504" mass="56880">MAPVCASSPATTAPAAGTFTLPLVVLFLYLCCNDAYVVTGVDIQLQTVHMLIRNNLTWQTFFNKQVWLAYVVWFFGLAVLDLVVPGFSKRGTQLRDGTYLTYLINGRELSLLLCSVLGARAWYTRGRIPELQFVYDNFLALFLVSWQFSLLVSTFVYICSFLPLRRPNGAGSYERILAEGGNSKNPLFDWFIGRELNPRIGSWDIKLFCELRPGMLLWLLIDLSCVQKQYLEMGSVCNALLIVVALQTFYIFDGVLNEEGVISMMDITTDGFGFMLAFGDLSWVPFTYCLQARYLSIKPVQLSPYAAAGIVLLMAAGYYIFHSSNHQKSMFRQGLLPNMKSIQTDRGTKLLAEGWWGLSQHINYLGDILIALSWCLPTAFGTPLTYFYVIYFAVLLLHRQQRDEHKCRTKYGKYWEQYEKLVPYKIIPTKNKNSDTIVLMTRPGLKKLYFSNSDPSGATNGVLVLYEEPWLACSAASSKMVAVSSWIISLISSNAWSSCSCSDS</sequence>
<evidence type="ECO:0000256" key="5">
    <source>
        <dbReference type="ARBA" id="ARBA00022857"/>
    </source>
</evidence>
<comment type="pathway">
    <text evidence="15">Steroid biosynthesis; zymosterol biosynthesis; zymosterol from lanosterol: step 2/6.</text>
</comment>
<evidence type="ECO:0000256" key="4">
    <source>
        <dbReference type="ARBA" id="ARBA00022692"/>
    </source>
</evidence>
<dbReference type="RefSeq" id="XP_046062289.1">
    <property type="nucleotide sequence ID" value="XM_046204071.1"/>
</dbReference>
<dbReference type="PANTHER" id="PTHR21257:SF52">
    <property type="entry name" value="DELTA(14)-STEROL REDUCTASE TM7SF2"/>
    <property type="match status" value="1"/>
</dbReference>
<evidence type="ECO:0000256" key="2">
    <source>
        <dbReference type="ARBA" id="ARBA00005402"/>
    </source>
</evidence>
<evidence type="ECO:0000256" key="15">
    <source>
        <dbReference type="ARBA" id="ARBA00060638"/>
    </source>
</evidence>
<evidence type="ECO:0000256" key="7">
    <source>
        <dbReference type="ARBA" id="ARBA00022989"/>
    </source>
</evidence>
<keyword evidence="7 16" id="KW-1133">Transmembrane helix</keyword>
<keyword evidence="18" id="KW-1185">Reference proteome</keyword>
<dbReference type="Pfam" id="PF01222">
    <property type="entry name" value="ERG4_ERG24"/>
    <property type="match status" value="1"/>
</dbReference>